<reference evidence="2 3" key="1">
    <citation type="submission" date="2016-06" db="EMBL/GenBank/DDBJ databases">
        <authorList>
            <person name="Olsen C.W."/>
            <person name="Carey S."/>
            <person name="Hinshaw L."/>
            <person name="Karasin A.I."/>
        </authorList>
    </citation>
    <scope>NUCLEOTIDE SEQUENCE [LARGE SCALE GENOMIC DNA]</scope>
    <source>
        <strain evidence="2 3">LZ-22</strain>
    </source>
</reference>
<feature type="transmembrane region" description="Helical" evidence="1">
    <location>
        <begin position="215"/>
        <end position="234"/>
    </location>
</feature>
<keyword evidence="1" id="KW-0472">Membrane</keyword>
<feature type="transmembrane region" description="Helical" evidence="1">
    <location>
        <begin position="106"/>
        <end position="128"/>
    </location>
</feature>
<dbReference type="Proteomes" id="UP000199086">
    <property type="component" value="Unassembled WGS sequence"/>
</dbReference>
<feature type="transmembrane region" description="Helical" evidence="1">
    <location>
        <begin position="36"/>
        <end position="55"/>
    </location>
</feature>
<evidence type="ECO:0000313" key="2">
    <source>
        <dbReference type="EMBL" id="SDB82846.1"/>
    </source>
</evidence>
<feature type="transmembrane region" description="Helical" evidence="1">
    <location>
        <begin position="320"/>
        <end position="338"/>
    </location>
</feature>
<name>A0A1G6GNT2_9ACTN</name>
<gene>
    <name evidence="2" type="ORF">GA0111570_10455</name>
</gene>
<evidence type="ECO:0000313" key="3">
    <source>
        <dbReference type="Proteomes" id="UP000199086"/>
    </source>
</evidence>
<feature type="transmembrane region" description="Helical" evidence="1">
    <location>
        <begin position="135"/>
        <end position="159"/>
    </location>
</feature>
<feature type="transmembrane region" description="Helical" evidence="1">
    <location>
        <begin position="75"/>
        <end position="94"/>
    </location>
</feature>
<proteinExistence type="predicted"/>
<evidence type="ECO:0000256" key="1">
    <source>
        <dbReference type="SAM" id="Phobius"/>
    </source>
</evidence>
<keyword evidence="1" id="KW-0812">Transmembrane</keyword>
<organism evidence="2 3">
    <name type="scientific">Raineyella antarctica</name>
    <dbReference type="NCBI Taxonomy" id="1577474"/>
    <lineage>
        <taxon>Bacteria</taxon>
        <taxon>Bacillati</taxon>
        <taxon>Actinomycetota</taxon>
        <taxon>Actinomycetes</taxon>
        <taxon>Propionibacteriales</taxon>
        <taxon>Propionibacteriaceae</taxon>
        <taxon>Raineyella</taxon>
    </lineage>
</organism>
<protein>
    <submittedName>
        <fullName evidence="2">Uncharacterized protein</fullName>
    </submittedName>
</protein>
<dbReference type="AlphaFoldDB" id="A0A1G6GNT2"/>
<keyword evidence="3" id="KW-1185">Reference proteome</keyword>
<dbReference type="EMBL" id="FMYF01000004">
    <property type="protein sequence ID" value="SDB82846.1"/>
    <property type="molecule type" value="Genomic_DNA"/>
</dbReference>
<accession>A0A1G6GNT2</accession>
<feature type="transmembrane region" description="Helical" evidence="1">
    <location>
        <begin position="7"/>
        <end position="30"/>
    </location>
</feature>
<feature type="transmembrane region" description="Helical" evidence="1">
    <location>
        <begin position="278"/>
        <end position="300"/>
    </location>
</feature>
<feature type="transmembrane region" description="Helical" evidence="1">
    <location>
        <begin position="246"/>
        <end position="266"/>
    </location>
</feature>
<dbReference type="OrthoDB" id="5183548at2"/>
<feature type="transmembrane region" description="Helical" evidence="1">
    <location>
        <begin position="179"/>
        <end position="203"/>
    </location>
</feature>
<keyword evidence="1" id="KW-1133">Transmembrane helix</keyword>
<sequence>MPALRQPWLGIAASVLIIVLSLVFISPFSAGFFGGWLAFVLMCMIPFAIVVGAFWHGEEPAPLARLRQPVRGIAYLLTAAVIGAIVALLLWSTVGGRVGPPLPMLSMATILSVTVSFFMVIVFGGWPFSLIPNRLAAGLALLVGVYVVAIGLFVLLANFDFLKGAPIYRADLDPQGPFDAWGVIVVAVTALALMFLVLHFDLWPLTRSAGLMKQPVLGVVWTLGALVLAVPLYQLGIRGLGMTPPAFLVSVPIPFIFGSVVMLNMLQGSAFAKLPQPAKGVASAVVAAVVGSLLALLYRALMPLVTGDMPAGPPTFDAELWLANALLAVTFPFLAFYGDFFQLWPLARGGAEPETEPANGSLAQA</sequence>
<dbReference type="RefSeq" id="WP_092608448.1">
    <property type="nucleotide sequence ID" value="NZ_FMYF01000004.1"/>
</dbReference>